<evidence type="ECO:0000256" key="7">
    <source>
        <dbReference type="ARBA" id="ARBA00023136"/>
    </source>
</evidence>
<keyword evidence="8" id="KW-0594">Phospholipid biosynthesis</keyword>
<dbReference type="GeneID" id="25741105"/>
<evidence type="ECO:0000256" key="4">
    <source>
        <dbReference type="ARBA" id="ARBA00022692"/>
    </source>
</evidence>
<evidence type="ECO:0000256" key="8">
    <source>
        <dbReference type="ARBA" id="ARBA00023209"/>
    </source>
</evidence>
<feature type="transmembrane region" description="Helical" evidence="12">
    <location>
        <begin position="208"/>
        <end position="226"/>
    </location>
</feature>
<keyword evidence="2" id="KW-0444">Lipid biosynthesis</keyword>
<sequence>MATGQWGPAVALLTVAAASDWADGALARRLGHTSKLGSYLDPFADKVLVMTVVATLGALQLLPAWLAVLVVARDSSQIVVTVGYRFAMFGGRWPGYAAFFEIDDSAGATKGAGGGGGSDNGAANTDVEAPADAEGGAKGQPQQRGDLQQRDAHQQQHDAPGHQPQAEMPRMRPLLVSKVNTALGFGLIGGVVLHQWQGVPPAEVLRGLELAVGATTLASGLAYFWLHRRGRLLQ</sequence>
<dbReference type="OrthoDB" id="10020554at2759"/>
<name>A0A0D2M8Z7_9CHLO</name>
<evidence type="ECO:0000256" key="12">
    <source>
        <dbReference type="SAM" id="Phobius"/>
    </source>
</evidence>
<evidence type="ECO:0008006" key="15">
    <source>
        <dbReference type="Google" id="ProtNLM"/>
    </source>
</evidence>
<dbReference type="InterPro" id="IPR043130">
    <property type="entry name" value="CDP-OH_PTrfase_TM_dom"/>
</dbReference>
<dbReference type="GO" id="GO:0005739">
    <property type="term" value="C:mitochondrion"/>
    <property type="evidence" value="ECO:0007669"/>
    <property type="project" value="TreeGrafter"/>
</dbReference>
<dbReference type="InterPro" id="IPR050324">
    <property type="entry name" value="CDP-alcohol_PTase-I"/>
</dbReference>
<organism evidence="13 14">
    <name type="scientific">Monoraphidium neglectum</name>
    <dbReference type="NCBI Taxonomy" id="145388"/>
    <lineage>
        <taxon>Eukaryota</taxon>
        <taxon>Viridiplantae</taxon>
        <taxon>Chlorophyta</taxon>
        <taxon>core chlorophytes</taxon>
        <taxon>Chlorophyceae</taxon>
        <taxon>CS clade</taxon>
        <taxon>Sphaeropleales</taxon>
        <taxon>Selenastraceae</taxon>
        <taxon>Monoraphidium</taxon>
    </lineage>
</organism>
<evidence type="ECO:0000256" key="6">
    <source>
        <dbReference type="ARBA" id="ARBA00023098"/>
    </source>
</evidence>
<keyword evidence="6" id="KW-0443">Lipid metabolism</keyword>
<evidence type="ECO:0000313" key="13">
    <source>
        <dbReference type="EMBL" id="KIY99734.1"/>
    </source>
</evidence>
<feature type="transmembrane region" description="Helical" evidence="12">
    <location>
        <begin position="175"/>
        <end position="196"/>
    </location>
</feature>
<keyword evidence="9" id="KW-1208">Phospholipid metabolism</keyword>
<dbReference type="PANTHER" id="PTHR14269:SF60">
    <property type="entry name" value="CARDIOLIPIN SYNTHASE (CMP-FORMING)"/>
    <property type="match status" value="1"/>
</dbReference>
<dbReference type="Pfam" id="PF01066">
    <property type="entry name" value="CDP-OH_P_transf"/>
    <property type="match status" value="1"/>
</dbReference>
<keyword evidence="3 10" id="KW-0808">Transferase</keyword>
<dbReference type="KEGG" id="mng:MNEG_8229"/>
<evidence type="ECO:0000313" key="14">
    <source>
        <dbReference type="Proteomes" id="UP000054498"/>
    </source>
</evidence>
<dbReference type="InterPro" id="IPR000462">
    <property type="entry name" value="CDP-OH_P_trans"/>
</dbReference>
<evidence type="ECO:0000256" key="10">
    <source>
        <dbReference type="RuleBase" id="RU003750"/>
    </source>
</evidence>
<keyword evidence="4 12" id="KW-0812">Transmembrane</keyword>
<feature type="transmembrane region" description="Helical" evidence="12">
    <location>
        <begin position="48"/>
        <end position="72"/>
    </location>
</feature>
<dbReference type="GO" id="GO:0016020">
    <property type="term" value="C:membrane"/>
    <property type="evidence" value="ECO:0007669"/>
    <property type="project" value="UniProtKB-SubCell"/>
</dbReference>
<keyword evidence="7 12" id="KW-0472">Membrane</keyword>
<comment type="similarity">
    <text evidence="10">Belongs to the CDP-alcohol phosphatidyltransferase class-I family.</text>
</comment>
<dbReference type="RefSeq" id="XP_013898754.1">
    <property type="nucleotide sequence ID" value="XM_014043300.1"/>
</dbReference>
<dbReference type="GO" id="GO:0043337">
    <property type="term" value="F:cardiolipin synthase (CMP-forming)"/>
    <property type="evidence" value="ECO:0007669"/>
    <property type="project" value="TreeGrafter"/>
</dbReference>
<comment type="subcellular location">
    <subcellularLocation>
        <location evidence="1">Membrane</location>
        <topology evidence="1">Multi-pass membrane protein</topology>
    </subcellularLocation>
</comment>
<dbReference type="PANTHER" id="PTHR14269">
    <property type="entry name" value="CDP-DIACYLGLYCEROL--GLYCEROL-3-PHOSPHATE 3-PHOSPHATIDYLTRANSFERASE-RELATED"/>
    <property type="match status" value="1"/>
</dbReference>
<dbReference type="GO" id="GO:0032049">
    <property type="term" value="P:cardiolipin biosynthetic process"/>
    <property type="evidence" value="ECO:0007669"/>
    <property type="project" value="TreeGrafter"/>
</dbReference>
<reference evidence="13 14" key="1">
    <citation type="journal article" date="2013" name="BMC Genomics">
        <title>Reconstruction of the lipid metabolism for the microalga Monoraphidium neglectum from its genome sequence reveals characteristics suitable for biofuel production.</title>
        <authorList>
            <person name="Bogen C."/>
            <person name="Al-Dilaimi A."/>
            <person name="Albersmeier A."/>
            <person name="Wichmann J."/>
            <person name="Grundmann M."/>
            <person name="Rupp O."/>
            <person name="Lauersen K.J."/>
            <person name="Blifernez-Klassen O."/>
            <person name="Kalinowski J."/>
            <person name="Goesmann A."/>
            <person name="Mussgnug J.H."/>
            <person name="Kruse O."/>
        </authorList>
    </citation>
    <scope>NUCLEOTIDE SEQUENCE [LARGE SCALE GENOMIC DNA]</scope>
    <source>
        <strain evidence="13 14">SAG 48.87</strain>
    </source>
</reference>
<dbReference type="Proteomes" id="UP000054498">
    <property type="component" value="Unassembled WGS sequence"/>
</dbReference>
<evidence type="ECO:0000256" key="9">
    <source>
        <dbReference type="ARBA" id="ARBA00023264"/>
    </source>
</evidence>
<accession>A0A0D2M8Z7</accession>
<protein>
    <recommendedName>
        <fullName evidence="15">CDP-diacylglycerol--glycerol-3-phosphate 1-phosphatidyltransferase</fullName>
    </recommendedName>
</protein>
<feature type="compositionally biased region" description="Basic and acidic residues" evidence="11">
    <location>
        <begin position="147"/>
        <end position="160"/>
    </location>
</feature>
<evidence type="ECO:0000256" key="2">
    <source>
        <dbReference type="ARBA" id="ARBA00022516"/>
    </source>
</evidence>
<gene>
    <name evidence="13" type="ORF">MNEG_8229</name>
</gene>
<dbReference type="Gene3D" id="1.20.120.1760">
    <property type="match status" value="1"/>
</dbReference>
<dbReference type="PROSITE" id="PS00379">
    <property type="entry name" value="CDP_ALCOHOL_P_TRANSF"/>
    <property type="match status" value="1"/>
</dbReference>
<proteinExistence type="inferred from homology"/>
<dbReference type="InterPro" id="IPR048254">
    <property type="entry name" value="CDP_ALCOHOL_P_TRANSF_CS"/>
</dbReference>
<feature type="region of interest" description="Disordered" evidence="11">
    <location>
        <begin position="111"/>
        <end position="167"/>
    </location>
</feature>
<evidence type="ECO:0000256" key="5">
    <source>
        <dbReference type="ARBA" id="ARBA00022989"/>
    </source>
</evidence>
<evidence type="ECO:0000256" key="1">
    <source>
        <dbReference type="ARBA" id="ARBA00004141"/>
    </source>
</evidence>
<evidence type="ECO:0000256" key="3">
    <source>
        <dbReference type="ARBA" id="ARBA00022679"/>
    </source>
</evidence>
<keyword evidence="14" id="KW-1185">Reference proteome</keyword>
<keyword evidence="5 12" id="KW-1133">Transmembrane helix</keyword>
<dbReference type="STRING" id="145388.A0A0D2M8Z7"/>
<dbReference type="EMBL" id="KK101758">
    <property type="protein sequence ID" value="KIY99734.1"/>
    <property type="molecule type" value="Genomic_DNA"/>
</dbReference>
<evidence type="ECO:0000256" key="11">
    <source>
        <dbReference type="SAM" id="MobiDB-lite"/>
    </source>
</evidence>
<dbReference type="AlphaFoldDB" id="A0A0D2M8Z7"/>